<dbReference type="KEGG" id="sxn:IAG42_34010"/>
<organism evidence="2 3">
    <name type="scientific">Streptomyces xanthii</name>
    <dbReference type="NCBI Taxonomy" id="2768069"/>
    <lineage>
        <taxon>Bacteria</taxon>
        <taxon>Bacillati</taxon>
        <taxon>Actinomycetota</taxon>
        <taxon>Actinomycetes</taxon>
        <taxon>Kitasatosporales</taxon>
        <taxon>Streptomycetaceae</taxon>
        <taxon>Streptomyces</taxon>
    </lineage>
</organism>
<protein>
    <submittedName>
        <fullName evidence="2">Uncharacterized protein</fullName>
    </submittedName>
</protein>
<feature type="compositionally biased region" description="Low complexity" evidence="1">
    <location>
        <begin position="37"/>
        <end position="73"/>
    </location>
</feature>
<dbReference type="Proteomes" id="UP000516428">
    <property type="component" value="Chromosome"/>
</dbReference>
<reference evidence="2 3" key="1">
    <citation type="submission" date="2020-09" db="EMBL/GenBank/DDBJ databases">
        <title>A novel species.</title>
        <authorList>
            <person name="Gao J."/>
        </authorList>
    </citation>
    <scope>NUCLEOTIDE SEQUENCE [LARGE SCALE GENOMIC DNA]</scope>
    <source>
        <strain evidence="2 3">CRXT-Y-14</strain>
    </source>
</reference>
<dbReference type="RefSeq" id="WP_188340800.1">
    <property type="nucleotide sequence ID" value="NZ_CP061281.1"/>
</dbReference>
<feature type="region of interest" description="Disordered" evidence="1">
    <location>
        <begin position="27"/>
        <end position="82"/>
    </location>
</feature>
<sequence>MNARTLAPTLVKLAVTTCVVLGAVACGPGDSKDDAASKPSRASSSARTEAPAATPSPSAPAEQPSSAKPSAEPTGDRAAPRTKEAAIKRYEEFLHAVGREDIDTVCEISGPAAKQAEDEGFGPCTSTFRITFQMFSPEQKKALRTATVDPQGVMVRSADNVEIPTSAVKASVTFTEEQLGSSTLEYLEDNWFITD</sequence>
<gene>
    <name evidence="2" type="ORF">IAG42_34010</name>
</gene>
<evidence type="ECO:0000313" key="2">
    <source>
        <dbReference type="EMBL" id="QNS08139.1"/>
    </source>
</evidence>
<dbReference type="PROSITE" id="PS51257">
    <property type="entry name" value="PROKAR_LIPOPROTEIN"/>
    <property type="match status" value="1"/>
</dbReference>
<dbReference type="EMBL" id="CP061281">
    <property type="protein sequence ID" value="QNS08139.1"/>
    <property type="molecule type" value="Genomic_DNA"/>
</dbReference>
<evidence type="ECO:0000256" key="1">
    <source>
        <dbReference type="SAM" id="MobiDB-lite"/>
    </source>
</evidence>
<accession>A0A7H1BHD4</accession>
<proteinExistence type="predicted"/>
<keyword evidence="3" id="KW-1185">Reference proteome</keyword>
<name>A0A7H1BHD4_9ACTN</name>
<dbReference type="AlphaFoldDB" id="A0A7H1BHD4"/>
<evidence type="ECO:0000313" key="3">
    <source>
        <dbReference type="Proteomes" id="UP000516428"/>
    </source>
</evidence>